<keyword evidence="3" id="KW-1185">Reference proteome</keyword>
<feature type="compositionally biased region" description="Polar residues" evidence="1">
    <location>
        <begin position="97"/>
        <end position="107"/>
    </location>
</feature>
<proteinExistence type="predicted"/>
<feature type="region of interest" description="Disordered" evidence="1">
    <location>
        <begin position="90"/>
        <end position="135"/>
    </location>
</feature>
<sequence>MELAVVIALVETFGAALYKEARMSSCSTSSPITYGAGPKPASMSPPLRKKTLLADALSEVRLAFEFLCATWHEVFLARTHALRAGIGARAFPEADPTPSSNTFNNDPSCKEDEARGKMTRTGREVMPERAAVAHPANREPGRLAHARGFPTLQAHIFPVRWNWSRRSGRKFRTSESDMRFQMGSTDSMSRLTTRSWCVSFS</sequence>
<evidence type="ECO:0000313" key="2">
    <source>
        <dbReference type="EMBL" id="SAK74654.1"/>
    </source>
</evidence>
<gene>
    <name evidence="2" type="ORF">AWB76_04809</name>
</gene>
<accession>A0A158BX13</accession>
<evidence type="ECO:0000256" key="1">
    <source>
        <dbReference type="SAM" id="MobiDB-lite"/>
    </source>
</evidence>
<dbReference type="AlphaFoldDB" id="A0A158BX13"/>
<evidence type="ECO:0000313" key="3">
    <source>
        <dbReference type="Proteomes" id="UP000054624"/>
    </source>
</evidence>
<feature type="compositionally biased region" description="Basic and acidic residues" evidence="1">
    <location>
        <begin position="108"/>
        <end position="127"/>
    </location>
</feature>
<reference evidence="3" key="1">
    <citation type="submission" date="2016-01" db="EMBL/GenBank/DDBJ databases">
        <authorList>
            <person name="Peeters Charlotte."/>
        </authorList>
    </citation>
    <scope>NUCLEOTIDE SEQUENCE [LARGE SCALE GENOMIC DNA]</scope>
</reference>
<protein>
    <submittedName>
        <fullName evidence="2">Uncharacterized protein</fullName>
    </submittedName>
</protein>
<dbReference type="EMBL" id="FCOI02000017">
    <property type="protein sequence ID" value="SAK74654.1"/>
    <property type="molecule type" value="Genomic_DNA"/>
</dbReference>
<organism evidence="2 3">
    <name type="scientific">Caballeronia temeraria</name>
    <dbReference type="NCBI Taxonomy" id="1777137"/>
    <lineage>
        <taxon>Bacteria</taxon>
        <taxon>Pseudomonadati</taxon>
        <taxon>Pseudomonadota</taxon>
        <taxon>Betaproteobacteria</taxon>
        <taxon>Burkholderiales</taxon>
        <taxon>Burkholderiaceae</taxon>
        <taxon>Caballeronia</taxon>
    </lineage>
</organism>
<name>A0A158BX13_9BURK</name>
<dbReference type="Proteomes" id="UP000054624">
    <property type="component" value="Unassembled WGS sequence"/>
</dbReference>